<dbReference type="GO" id="GO:0016747">
    <property type="term" value="F:acyltransferase activity, transferring groups other than amino-acyl groups"/>
    <property type="evidence" value="ECO:0007669"/>
    <property type="project" value="InterPro"/>
</dbReference>
<dbReference type="RefSeq" id="WP_004615327.1">
    <property type="nucleotide sequence ID" value="NZ_APMP01000001.1"/>
</dbReference>
<accession>R0EED1</accession>
<dbReference type="EMBL" id="APMP01000001">
    <property type="protein sequence ID" value="ENZ83763.1"/>
    <property type="molecule type" value="Genomic_DNA"/>
</dbReference>
<dbReference type="eggNOG" id="COG0456">
    <property type="taxonomic scope" value="Bacteria"/>
</dbReference>
<organism evidence="2 3">
    <name type="scientific">Caulobacter vibrioides OR37</name>
    <dbReference type="NCBI Taxonomy" id="1292034"/>
    <lineage>
        <taxon>Bacteria</taxon>
        <taxon>Pseudomonadati</taxon>
        <taxon>Pseudomonadota</taxon>
        <taxon>Alphaproteobacteria</taxon>
        <taxon>Caulobacterales</taxon>
        <taxon>Caulobacteraceae</taxon>
        <taxon>Caulobacter</taxon>
    </lineage>
</organism>
<reference evidence="2 3" key="1">
    <citation type="journal article" date="2013" name="Genome Announc.">
        <title>Draft Genome Sequence for Caulobacter sp. Strain OR37, a Bacterium Tolerant to Heavy Metals.</title>
        <authorList>
            <person name="Utturkar S.M."/>
            <person name="Bollmann A."/>
            <person name="Brzoska R.M."/>
            <person name="Klingeman D.M."/>
            <person name="Epstein S.E."/>
            <person name="Palumbo A.V."/>
            <person name="Brown S.D."/>
        </authorList>
    </citation>
    <scope>NUCLEOTIDE SEQUENCE [LARGE SCALE GENOMIC DNA]</scope>
    <source>
        <strain evidence="2 3">OR37</strain>
    </source>
</reference>
<protein>
    <recommendedName>
        <fullName evidence="1">N-acetyltransferase domain-containing protein</fullName>
    </recommendedName>
</protein>
<dbReference type="InterPro" id="IPR016181">
    <property type="entry name" value="Acyl_CoA_acyltransferase"/>
</dbReference>
<dbReference type="AlphaFoldDB" id="R0EED1"/>
<comment type="caution">
    <text evidence="2">The sequence shown here is derived from an EMBL/GenBank/DDBJ whole genome shotgun (WGS) entry which is preliminary data.</text>
</comment>
<sequence length="182" mass="19763">MSPVIARLEPSRNDADPTLADALADLHTRSRQIAYRGLYGDAFLDHELAAVSRASWRARFENHDSARDLILAAIENGAPVGLAYASFRLNPAVGLLLDNLHVAPGRKGDGLGSALLAGVARWLIEDHASAPLHLEVYAPNASALGFYERKGGVAVARYRETVPGGRETDVVRYRWERPASLL</sequence>
<dbReference type="CDD" id="cd04301">
    <property type="entry name" value="NAT_SF"/>
    <property type="match status" value="1"/>
</dbReference>
<feature type="domain" description="N-acetyltransferase" evidence="1">
    <location>
        <begin position="21"/>
        <end position="180"/>
    </location>
</feature>
<dbReference type="PROSITE" id="PS51186">
    <property type="entry name" value="GNAT"/>
    <property type="match status" value="1"/>
</dbReference>
<dbReference type="PATRIC" id="fig|1292034.3.peg.265"/>
<gene>
    <name evidence="2" type="ORF">OR37_00268</name>
</gene>
<proteinExistence type="predicted"/>
<dbReference type="Proteomes" id="UP000013063">
    <property type="component" value="Unassembled WGS sequence"/>
</dbReference>
<evidence type="ECO:0000259" key="1">
    <source>
        <dbReference type="PROSITE" id="PS51186"/>
    </source>
</evidence>
<keyword evidence="3" id="KW-1185">Reference proteome</keyword>
<evidence type="ECO:0000313" key="2">
    <source>
        <dbReference type="EMBL" id="ENZ83763.1"/>
    </source>
</evidence>
<dbReference type="STRING" id="1292034.OR37_00268"/>
<dbReference type="Gene3D" id="3.40.630.30">
    <property type="match status" value="1"/>
</dbReference>
<name>R0EED1_CAUVI</name>
<evidence type="ECO:0000313" key="3">
    <source>
        <dbReference type="Proteomes" id="UP000013063"/>
    </source>
</evidence>
<dbReference type="OrthoDB" id="9789603at2"/>
<dbReference type="InterPro" id="IPR000182">
    <property type="entry name" value="GNAT_dom"/>
</dbReference>
<dbReference type="Pfam" id="PF00583">
    <property type="entry name" value="Acetyltransf_1"/>
    <property type="match status" value="1"/>
</dbReference>
<dbReference type="SUPFAM" id="SSF55729">
    <property type="entry name" value="Acyl-CoA N-acyltransferases (Nat)"/>
    <property type="match status" value="1"/>
</dbReference>